<dbReference type="InterPro" id="IPR045282">
    <property type="entry name" value="At4g08330-like"/>
</dbReference>
<dbReference type="PANTHER" id="PTHR35124">
    <property type="entry name" value="CYTOCHROME P450 FAMILY PROTEIN"/>
    <property type="match status" value="1"/>
</dbReference>
<protein>
    <submittedName>
        <fullName evidence="2">Uncharacterized protein</fullName>
    </submittedName>
</protein>
<sequence>MDGHVLDGVKKNIVVANNAESDGLDRFAVDEHNNMLNLSSSARDTEIIRSKYRKQTREGIIAFVTIDESRFTLTDESPEKSCCLIGDYFEFDLSGDAWKSRPPIVDHSDGSYSFRLQVAPRFAAREFHLTVVLLFRSWEGLKFSSRFKYRAELHRIPLLFRLDNNAALPALETCRAADFSRDAWSGRWTRLAKNDNCEDVDAAGRYIREIHLRRIPNPIRTIESRRHPRLLPRQHHHPSRTMPPPAPARRDAAQ</sequence>
<feature type="region of interest" description="Disordered" evidence="1">
    <location>
        <begin position="223"/>
        <end position="254"/>
    </location>
</feature>
<dbReference type="InParanoid" id="A0A804RF47"/>
<evidence type="ECO:0000313" key="3">
    <source>
        <dbReference type="Proteomes" id="UP000007305"/>
    </source>
</evidence>
<reference evidence="3" key="1">
    <citation type="journal article" date="2009" name="Science">
        <title>The B73 maize genome: complexity, diversity, and dynamics.</title>
        <authorList>
            <person name="Schnable P.S."/>
            <person name="Ware D."/>
            <person name="Fulton R.S."/>
            <person name="Stein J.C."/>
            <person name="Wei F."/>
            <person name="Pasternak S."/>
            <person name="Liang C."/>
            <person name="Zhang J."/>
            <person name="Fulton L."/>
            <person name="Graves T.A."/>
            <person name="Minx P."/>
            <person name="Reily A.D."/>
            <person name="Courtney L."/>
            <person name="Kruchowski S.S."/>
            <person name="Tomlinson C."/>
            <person name="Strong C."/>
            <person name="Delehaunty K."/>
            <person name="Fronick C."/>
            <person name="Courtney B."/>
            <person name="Rock S.M."/>
            <person name="Belter E."/>
            <person name="Du F."/>
            <person name="Kim K."/>
            <person name="Abbott R.M."/>
            <person name="Cotton M."/>
            <person name="Levy A."/>
            <person name="Marchetto P."/>
            <person name="Ochoa K."/>
            <person name="Jackson S.M."/>
            <person name="Gillam B."/>
            <person name="Chen W."/>
            <person name="Yan L."/>
            <person name="Higginbotham J."/>
            <person name="Cardenas M."/>
            <person name="Waligorski J."/>
            <person name="Applebaum E."/>
            <person name="Phelps L."/>
            <person name="Falcone J."/>
            <person name="Kanchi K."/>
            <person name="Thane T."/>
            <person name="Scimone A."/>
            <person name="Thane N."/>
            <person name="Henke J."/>
            <person name="Wang T."/>
            <person name="Ruppert J."/>
            <person name="Shah N."/>
            <person name="Rotter K."/>
            <person name="Hodges J."/>
            <person name="Ingenthron E."/>
            <person name="Cordes M."/>
            <person name="Kohlberg S."/>
            <person name="Sgro J."/>
            <person name="Delgado B."/>
            <person name="Mead K."/>
            <person name="Chinwalla A."/>
            <person name="Leonard S."/>
            <person name="Crouse K."/>
            <person name="Collura K."/>
            <person name="Kudrna D."/>
            <person name="Currie J."/>
            <person name="He R."/>
            <person name="Angelova A."/>
            <person name="Rajasekar S."/>
            <person name="Mueller T."/>
            <person name="Lomeli R."/>
            <person name="Scara G."/>
            <person name="Ko A."/>
            <person name="Delaney K."/>
            <person name="Wissotski M."/>
            <person name="Lopez G."/>
            <person name="Campos D."/>
            <person name="Braidotti M."/>
            <person name="Ashley E."/>
            <person name="Golser W."/>
            <person name="Kim H."/>
            <person name="Lee S."/>
            <person name="Lin J."/>
            <person name="Dujmic Z."/>
            <person name="Kim W."/>
            <person name="Talag J."/>
            <person name="Zuccolo A."/>
            <person name="Fan C."/>
            <person name="Sebastian A."/>
            <person name="Kramer M."/>
            <person name="Spiegel L."/>
            <person name="Nascimento L."/>
            <person name="Zutavern T."/>
            <person name="Miller B."/>
            <person name="Ambroise C."/>
            <person name="Muller S."/>
            <person name="Spooner W."/>
            <person name="Narechania A."/>
            <person name="Ren L."/>
            <person name="Wei S."/>
            <person name="Kumari S."/>
            <person name="Faga B."/>
            <person name="Levy M.J."/>
            <person name="McMahan L."/>
            <person name="Van Buren P."/>
            <person name="Vaughn M.W."/>
            <person name="Ying K."/>
            <person name="Yeh C.-T."/>
            <person name="Emrich S.J."/>
            <person name="Jia Y."/>
            <person name="Kalyanaraman A."/>
            <person name="Hsia A.-P."/>
            <person name="Barbazuk W.B."/>
            <person name="Baucom R.S."/>
            <person name="Brutnell T.P."/>
            <person name="Carpita N.C."/>
            <person name="Chaparro C."/>
            <person name="Chia J.-M."/>
            <person name="Deragon J.-M."/>
            <person name="Estill J.C."/>
            <person name="Fu Y."/>
            <person name="Jeddeloh J.A."/>
            <person name="Han Y."/>
            <person name="Lee H."/>
            <person name="Li P."/>
            <person name="Lisch D.R."/>
            <person name="Liu S."/>
            <person name="Liu Z."/>
            <person name="Nagel D.H."/>
            <person name="McCann M.C."/>
            <person name="SanMiguel P."/>
            <person name="Myers A.M."/>
            <person name="Nettleton D."/>
            <person name="Nguyen J."/>
            <person name="Penning B.W."/>
            <person name="Ponnala L."/>
            <person name="Schneider K.L."/>
            <person name="Schwartz D.C."/>
            <person name="Sharma A."/>
            <person name="Soderlund C."/>
            <person name="Springer N.M."/>
            <person name="Sun Q."/>
            <person name="Wang H."/>
            <person name="Waterman M."/>
            <person name="Westerman R."/>
            <person name="Wolfgruber T.K."/>
            <person name="Yang L."/>
            <person name="Yu Y."/>
            <person name="Zhang L."/>
            <person name="Zhou S."/>
            <person name="Zhu Q."/>
            <person name="Bennetzen J.L."/>
            <person name="Dawe R.K."/>
            <person name="Jiang J."/>
            <person name="Jiang N."/>
            <person name="Presting G.G."/>
            <person name="Wessler S.R."/>
            <person name="Aluru S."/>
            <person name="Martienssen R.A."/>
            <person name="Clifton S.W."/>
            <person name="McCombie W.R."/>
            <person name="Wing R.A."/>
            <person name="Wilson R.K."/>
        </authorList>
    </citation>
    <scope>NUCLEOTIDE SEQUENCE [LARGE SCALE GENOMIC DNA]</scope>
    <source>
        <strain evidence="3">cv. B73</strain>
    </source>
</reference>
<dbReference type="AlphaFoldDB" id="A0A804RF47"/>
<reference evidence="2" key="3">
    <citation type="submission" date="2021-05" db="UniProtKB">
        <authorList>
            <consortium name="EnsemblPlants"/>
        </authorList>
    </citation>
    <scope>IDENTIFICATION</scope>
    <source>
        <strain evidence="2">cv. B73</strain>
    </source>
</reference>
<dbReference type="Gramene" id="Zm00001eb420970_T001">
    <property type="protein sequence ID" value="Zm00001eb420970_P001"/>
    <property type="gene ID" value="Zm00001eb420970"/>
</dbReference>
<accession>A0A804RF47</accession>
<dbReference type="EnsemblPlants" id="Zm00001eb420970_T001">
    <property type="protein sequence ID" value="Zm00001eb420970_P001"/>
    <property type="gene ID" value="Zm00001eb420970"/>
</dbReference>
<dbReference type="Pfam" id="PF24046">
    <property type="entry name" value="At4g08330"/>
    <property type="match status" value="1"/>
</dbReference>
<keyword evidence="3" id="KW-1185">Reference proteome</keyword>
<organism evidence="2 3">
    <name type="scientific">Zea mays</name>
    <name type="common">Maize</name>
    <dbReference type="NCBI Taxonomy" id="4577"/>
    <lineage>
        <taxon>Eukaryota</taxon>
        <taxon>Viridiplantae</taxon>
        <taxon>Streptophyta</taxon>
        <taxon>Embryophyta</taxon>
        <taxon>Tracheophyta</taxon>
        <taxon>Spermatophyta</taxon>
        <taxon>Magnoliopsida</taxon>
        <taxon>Liliopsida</taxon>
        <taxon>Poales</taxon>
        <taxon>Poaceae</taxon>
        <taxon>PACMAD clade</taxon>
        <taxon>Panicoideae</taxon>
        <taxon>Andropogonodae</taxon>
        <taxon>Andropogoneae</taxon>
        <taxon>Tripsacinae</taxon>
        <taxon>Zea</taxon>
    </lineage>
</organism>
<feature type="compositionally biased region" description="Basic residues" evidence="1">
    <location>
        <begin position="226"/>
        <end position="239"/>
    </location>
</feature>
<dbReference type="Proteomes" id="UP000007305">
    <property type="component" value="Chromosome 10"/>
</dbReference>
<name>A0A804RF47_MAIZE</name>
<evidence type="ECO:0000313" key="2">
    <source>
        <dbReference type="EnsemblPlants" id="Zm00001eb420970_P001"/>
    </source>
</evidence>
<reference evidence="2" key="2">
    <citation type="submission" date="2019-07" db="EMBL/GenBank/DDBJ databases">
        <authorList>
            <person name="Seetharam A."/>
            <person name="Woodhouse M."/>
            <person name="Cannon E."/>
        </authorList>
    </citation>
    <scope>NUCLEOTIDE SEQUENCE [LARGE SCALE GENOMIC DNA]</scope>
    <source>
        <strain evidence="2">cv. B73</strain>
    </source>
</reference>
<evidence type="ECO:0000256" key="1">
    <source>
        <dbReference type="SAM" id="MobiDB-lite"/>
    </source>
</evidence>
<proteinExistence type="predicted"/>
<dbReference type="PANTHER" id="PTHR35124:SF1">
    <property type="entry name" value="CYTOCHROME P450 FAMILY PROTEIN"/>
    <property type="match status" value="1"/>
</dbReference>